<dbReference type="Proteomes" id="UP000244073">
    <property type="component" value="Unassembled WGS sequence"/>
</dbReference>
<gene>
    <name evidence="1" type="ORF">P175DRAFT_096024</name>
</gene>
<dbReference type="GeneID" id="63818022"/>
<evidence type="ECO:0000313" key="2">
    <source>
        <dbReference type="Proteomes" id="UP000244073"/>
    </source>
</evidence>
<dbReference type="EMBL" id="MSFN02000010">
    <property type="protein sequence ID" value="PTU17560.1"/>
    <property type="molecule type" value="Genomic_DNA"/>
</dbReference>
<sequence>MPPVGGPDGASLDTPNNRIMEAFGSTRFPAPLLATAARINTTKGKIMRFSRPFTITNIERLAKQAVKADGDEAVKKLLTPIRSVSYPFSLSLFYLSPWLTSFLDLRGF</sequence>
<protein>
    <submittedName>
        <fullName evidence="1">Uncharacterized protein</fullName>
    </submittedName>
</protein>
<dbReference type="RefSeq" id="XP_040748952.1">
    <property type="nucleotide sequence ID" value="XM_040901137.1"/>
</dbReference>
<dbReference type="AlphaFoldDB" id="A0A2T5LMP4"/>
<reference evidence="1 2" key="1">
    <citation type="journal article" date="2018" name="Proc. Natl. Acad. Sci. U.S.A.">
        <title>Linking secondary metabolites to gene clusters through genome sequencing of six diverse Aspergillus species.</title>
        <authorList>
            <person name="Kaerboelling I."/>
            <person name="Vesth T.C."/>
            <person name="Frisvad J.C."/>
            <person name="Nybo J.L."/>
            <person name="Theobald S."/>
            <person name="Kuo A."/>
            <person name="Bowyer P."/>
            <person name="Matsuda Y."/>
            <person name="Mondo S."/>
            <person name="Lyhne E.K."/>
            <person name="Kogle M.E."/>
            <person name="Clum A."/>
            <person name="Lipzen A."/>
            <person name="Salamov A."/>
            <person name="Ngan C.Y."/>
            <person name="Daum C."/>
            <person name="Chiniquy J."/>
            <person name="Barry K."/>
            <person name="LaButti K."/>
            <person name="Haridas S."/>
            <person name="Simmons B.A."/>
            <person name="Magnuson J.K."/>
            <person name="Mortensen U.H."/>
            <person name="Larsen T.O."/>
            <person name="Grigoriev I.V."/>
            <person name="Baker S.E."/>
            <person name="Andersen M.R."/>
        </authorList>
    </citation>
    <scope>NUCLEOTIDE SEQUENCE [LARGE SCALE GENOMIC DNA]</scope>
    <source>
        <strain evidence="1 2">IBT 24754</strain>
    </source>
</reference>
<accession>A0A2T5LMP4</accession>
<proteinExistence type="predicted"/>
<dbReference type="OrthoDB" id="73875at2759"/>
<comment type="caution">
    <text evidence="1">The sequence shown here is derived from an EMBL/GenBank/DDBJ whole genome shotgun (WGS) entry which is preliminary data.</text>
</comment>
<organism evidence="1 2">
    <name type="scientific">Aspergillus ochraceoroseus IBT 24754</name>
    <dbReference type="NCBI Taxonomy" id="1392256"/>
    <lineage>
        <taxon>Eukaryota</taxon>
        <taxon>Fungi</taxon>
        <taxon>Dikarya</taxon>
        <taxon>Ascomycota</taxon>
        <taxon>Pezizomycotina</taxon>
        <taxon>Eurotiomycetes</taxon>
        <taxon>Eurotiomycetidae</taxon>
        <taxon>Eurotiales</taxon>
        <taxon>Aspergillaceae</taxon>
        <taxon>Aspergillus</taxon>
        <taxon>Aspergillus subgen. Nidulantes</taxon>
    </lineage>
</organism>
<name>A0A2T5LMP4_9EURO</name>
<dbReference type="VEuPathDB" id="FungiDB:P175DRAFT_096024"/>
<evidence type="ECO:0000313" key="1">
    <source>
        <dbReference type="EMBL" id="PTU17560.1"/>
    </source>
</evidence>